<evidence type="ECO:0000313" key="2">
    <source>
        <dbReference type="Proteomes" id="UP000558488"/>
    </source>
</evidence>
<protein>
    <submittedName>
        <fullName evidence="1">Uncharacterized protein</fullName>
    </submittedName>
</protein>
<reference evidence="1 2" key="1">
    <citation type="journal article" date="2020" name="Nature">
        <title>Six reference-quality genomes reveal evolution of bat adaptations.</title>
        <authorList>
            <person name="Jebb D."/>
            <person name="Huang Z."/>
            <person name="Pippel M."/>
            <person name="Hughes G.M."/>
            <person name="Lavrichenko K."/>
            <person name="Devanna P."/>
            <person name="Winkler S."/>
            <person name="Jermiin L.S."/>
            <person name="Skirmuntt E.C."/>
            <person name="Katzourakis A."/>
            <person name="Burkitt-Gray L."/>
            <person name="Ray D.A."/>
            <person name="Sullivan K.A.M."/>
            <person name="Roscito J.G."/>
            <person name="Kirilenko B.M."/>
            <person name="Davalos L.M."/>
            <person name="Corthals A.P."/>
            <person name="Power M.L."/>
            <person name="Jones G."/>
            <person name="Ransome R.D."/>
            <person name="Dechmann D.K.N."/>
            <person name="Locatelli A.G."/>
            <person name="Puechmaille S.J."/>
            <person name="Fedrigo O."/>
            <person name="Jarvis E.D."/>
            <person name="Hiller M."/>
            <person name="Vernes S.C."/>
            <person name="Myers E.W."/>
            <person name="Teeling E.C."/>
        </authorList>
    </citation>
    <scope>NUCLEOTIDE SEQUENCE [LARGE SCALE GENOMIC DNA]</scope>
    <source>
        <strain evidence="1">MPipKuh1</strain>
        <tissue evidence="1">Flight muscle</tissue>
    </source>
</reference>
<proteinExistence type="predicted"/>
<dbReference type="EMBL" id="JACAGB010000020">
    <property type="protein sequence ID" value="KAF6311864.1"/>
    <property type="molecule type" value="Genomic_DNA"/>
</dbReference>
<name>A0A7J7UGD4_PIPKU</name>
<comment type="caution">
    <text evidence="1">The sequence shown here is derived from an EMBL/GenBank/DDBJ whole genome shotgun (WGS) entry which is preliminary data.</text>
</comment>
<organism evidence="1 2">
    <name type="scientific">Pipistrellus kuhlii</name>
    <name type="common">Kuhl's pipistrelle</name>
    <dbReference type="NCBI Taxonomy" id="59472"/>
    <lineage>
        <taxon>Eukaryota</taxon>
        <taxon>Metazoa</taxon>
        <taxon>Chordata</taxon>
        <taxon>Craniata</taxon>
        <taxon>Vertebrata</taxon>
        <taxon>Euteleostomi</taxon>
        <taxon>Mammalia</taxon>
        <taxon>Eutheria</taxon>
        <taxon>Laurasiatheria</taxon>
        <taxon>Chiroptera</taxon>
        <taxon>Yangochiroptera</taxon>
        <taxon>Vespertilionidae</taxon>
        <taxon>Pipistrellus</taxon>
    </lineage>
</organism>
<evidence type="ECO:0000313" key="1">
    <source>
        <dbReference type="EMBL" id="KAF6311864.1"/>
    </source>
</evidence>
<accession>A0A7J7UGD4</accession>
<gene>
    <name evidence="1" type="ORF">mPipKuh1_009062</name>
</gene>
<keyword evidence="2" id="KW-1185">Reference proteome</keyword>
<dbReference type="AlphaFoldDB" id="A0A7J7UGD4"/>
<sequence length="132" mass="13891">MNHVPHTSFLFLRQQEPWPPVGPSVGRKSEWLPVFVGRALGRALLTFLTFLGGRDGASDLVCAGPRPPLRSWVFAGGVGAAGRGMPPLAGGCAGAKAAEDSLAGGKEWQLRLGASQLGRPWSLGGKTRVIYT</sequence>
<dbReference type="Proteomes" id="UP000558488">
    <property type="component" value="Unassembled WGS sequence"/>
</dbReference>